<keyword evidence="5" id="KW-0808">Transferase</keyword>
<dbReference type="PANTHER" id="PTHR43065:SF50">
    <property type="entry name" value="HISTIDINE KINASE"/>
    <property type="match status" value="1"/>
</dbReference>
<evidence type="ECO:0000256" key="4">
    <source>
        <dbReference type="ARBA" id="ARBA00022553"/>
    </source>
</evidence>
<dbReference type="SUPFAM" id="SSF47384">
    <property type="entry name" value="Homodimeric domain of signal transducing histidine kinase"/>
    <property type="match status" value="1"/>
</dbReference>
<keyword evidence="6" id="KW-0418">Kinase</keyword>
<keyword evidence="9" id="KW-0472">Membrane</keyword>
<dbReference type="Gene3D" id="6.10.340.10">
    <property type="match status" value="1"/>
</dbReference>
<dbReference type="InterPro" id="IPR036097">
    <property type="entry name" value="HisK_dim/P_sf"/>
</dbReference>
<accession>A0A6B3NIP0</accession>
<evidence type="ECO:0000256" key="5">
    <source>
        <dbReference type="ARBA" id="ARBA00022679"/>
    </source>
</evidence>
<dbReference type="Gene3D" id="3.30.565.10">
    <property type="entry name" value="Histidine kinase-like ATPase, C-terminal domain"/>
    <property type="match status" value="1"/>
</dbReference>
<evidence type="ECO:0000256" key="6">
    <source>
        <dbReference type="ARBA" id="ARBA00022777"/>
    </source>
</evidence>
<dbReference type="InterPro" id="IPR005467">
    <property type="entry name" value="His_kinase_dom"/>
</dbReference>
<dbReference type="InterPro" id="IPR004358">
    <property type="entry name" value="Sig_transdc_His_kin-like_C"/>
</dbReference>
<dbReference type="InterPro" id="IPR003661">
    <property type="entry name" value="HisK_dim/P_dom"/>
</dbReference>
<evidence type="ECO:0000256" key="7">
    <source>
        <dbReference type="ARBA" id="ARBA00023012"/>
    </source>
</evidence>
<name>A0A6B3NIP0_9CYAN</name>
<dbReference type="InterPro" id="IPR003660">
    <property type="entry name" value="HAMP_dom"/>
</dbReference>
<dbReference type="Pfam" id="PF02518">
    <property type="entry name" value="HATPase_c"/>
    <property type="match status" value="1"/>
</dbReference>
<feature type="transmembrane region" description="Helical" evidence="9">
    <location>
        <begin position="232"/>
        <end position="250"/>
    </location>
</feature>
<dbReference type="PRINTS" id="PR00344">
    <property type="entry name" value="BCTRLSENSOR"/>
</dbReference>
<dbReference type="CDD" id="cd00082">
    <property type="entry name" value="HisKA"/>
    <property type="match status" value="1"/>
</dbReference>
<keyword evidence="9" id="KW-1133">Transmembrane helix</keyword>
<evidence type="ECO:0000256" key="1">
    <source>
        <dbReference type="ARBA" id="ARBA00000085"/>
    </source>
</evidence>
<evidence type="ECO:0000256" key="3">
    <source>
        <dbReference type="ARBA" id="ARBA00012438"/>
    </source>
</evidence>
<gene>
    <name evidence="12" type="ORF">F6J89_28985</name>
</gene>
<comment type="catalytic activity">
    <reaction evidence="1">
        <text>ATP + protein L-histidine = ADP + protein N-phospho-L-histidine.</text>
        <dbReference type="EC" id="2.7.13.3"/>
    </reaction>
</comment>
<proteinExistence type="predicted"/>
<feature type="domain" description="Histidine kinase" evidence="10">
    <location>
        <begin position="330"/>
        <end position="591"/>
    </location>
</feature>
<dbReference type="AlphaFoldDB" id="A0A6B3NIP0"/>
<evidence type="ECO:0000259" key="10">
    <source>
        <dbReference type="PROSITE" id="PS50109"/>
    </source>
</evidence>
<organism evidence="12">
    <name type="scientific">Symploca sp. SIO1C4</name>
    <dbReference type="NCBI Taxonomy" id="2607765"/>
    <lineage>
        <taxon>Bacteria</taxon>
        <taxon>Bacillati</taxon>
        <taxon>Cyanobacteriota</taxon>
        <taxon>Cyanophyceae</taxon>
        <taxon>Coleofasciculales</taxon>
        <taxon>Coleofasciculaceae</taxon>
        <taxon>Symploca</taxon>
    </lineage>
</organism>
<evidence type="ECO:0000256" key="8">
    <source>
        <dbReference type="SAM" id="Coils"/>
    </source>
</evidence>
<evidence type="ECO:0000256" key="9">
    <source>
        <dbReference type="SAM" id="Phobius"/>
    </source>
</evidence>
<dbReference type="Gene3D" id="1.10.287.130">
    <property type="match status" value="1"/>
</dbReference>
<feature type="transmembrane region" description="Helical" evidence="9">
    <location>
        <begin position="38"/>
        <end position="59"/>
    </location>
</feature>
<dbReference type="InterPro" id="IPR003594">
    <property type="entry name" value="HATPase_dom"/>
</dbReference>
<protein>
    <recommendedName>
        <fullName evidence="3">histidine kinase</fullName>
        <ecNumber evidence="3">2.7.13.3</ecNumber>
    </recommendedName>
</protein>
<dbReference type="SMART" id="SM00304">
    <property type="entry name" value="HAMP"/>
    <property type="match status" value="1"/>
</dbReference>
<dbReference type="SUPFAM" id="SSF55874">
    <property type="entry name" value="ATPase domain of HSP90 chaperone/DNA topoisomerase II/histidine kinase"/>
    <property type="match status" value="1"/>
</dbReference>
<keyword evidence="8" id="KW-0175">Coiled coil</keyword>
<sequence length="608" mass="67421">MSADNHRPNKSNATAAVIGRAKRFLAKISIKQKIGAGYALSAVIAILGTSTGLAIGTHYQRQANISITRVQKQQEQLTDLKSAILQAQIHASRIAFVLGNPVWMRQESQHFVEAIEEARQLHAQAKSLLSHPEGQCTHETDKLKSLLKTYSKTVDAYGNLINSLLLEIDTSSWQPEDIESAQQLFLSNSAGEIVIALDLLVGQLNEQIKVTKEQHNHSITTLNEAITFQDRIIFTSILLSIAIAVLLALYTSTVIIEPIEEVISVAQRVTQESNFALRVTVTNTDEIGILATSLNQLIQSIGTYTQERKQAEAKLIQTEKMSSLGSLVAGVAHEINNPTNFIYGNLHHTDDYIQDLLSLLRLYQQHYPEANQAIEEHLQAIDFEFLIQDLPKILSSMKEGTERIREIILSLRNFSRLDEAQIKPVNLQDGIDNALLILNSRLQKGIKVIKEYGELPLVECSPGQINQVFMNILCNALDALEYSQLNNYDSGVRGLDSAPPCIKIRTDIKELGSKENTPEVIIHITDNGPGIPEEIKEQIFDPFFTTKEPGKGTGLGLAISYQIINQHHGTIQVKSLPNQGAEFVITLPVQAPLEPPRIPTEEQGEHDC</sequence>
<dbReference type="EC" id="2.7.13.3" evidence="3"/>
<comment type="caution">
    <text evidence="12">The sequence shown here is derived from an EMBL/GenBank/DDBJ whole genome shotgun (WGS) entry which is preliminary data.</text>
</comment>
<dbReference type="GO" id="GO:0016020">
    <property type="term" value="C:membrane"/>
    <property type="evidence" value="ECO:0007669"/>
    <property type="project" value="UniProtKB-SubCell"/>
</dbReference>
<dbReference type="GO" id="GO:0000155">
    <property type="term" value="F:phosphorelay sensor kinase activity"/>
    <property type="evidence" value="ECO:0007669"/>
    <property type="project" value="InterPro"/>
</dbReference>
<reference evidence="12" key="1">
    <citation type="submission" date="2019-11" db="EMBL/GenBank/DDBJ databases">
        <title>Genomic insights into an expanded diversity of filamentous marine cyanobacteria reveals the extraordinary biosynthetic potential of Moorea and Okeania.</title>
        <authorList>
            <person name="Ferreira Leao T."/>
            <person name="Wang M."/>
            <person name="Moss N."/>
            <person name="Da Silva R."/>
            <person name="Sanders J."/>
            <person name="Nurk S."/>
            <person name="Gurevich A."/>
            <person name="Humphrey G."/>
            <person name="Reher R."/>
            <person name="Zhu Q."/>
            <person name="Belda-Ferre P."/>
            <person name="Glukhov E."/>
            <person name="Rex R."/>
            <person name="Dorrestein P.C."/>
            <person name="Knight R."/>
            <person name="Pevzner P."/>
            <person name="Gerwick W.H."/>
            <person name="Gerwick L."/>
        </authorList>
    </citation>
    <scope>NUCLEOTIDE SEQUENCE</scope>
    <source>
        <strain evidence="12">SIO1C4</strain>
    </source>
</reference>
<dbReference type="EMBL" id="JAAHFQ010000853">
    <property type="protein sequence ID" value="NER31543.1"/>
    <property type="molecule type" value="Genomic_DNA"/>
</dbReference>
<dbReference type="PROSITE" id="PS50885">
    <property type="entry name" value="HAMP"/>
    <property type="match status" value="1"/>
</dbReference>
<dbReference type="CDD" id="cd06225">
    <property type="entry name" value="HAMP"/>
    <property type="match status" value="1"/>
</dbReference>
<comment type="subcellular location">
    <subcellularLocation>
        <location evidence="2">Membrane</location>
    </subcellularLocation>
</comment>
<evidence type="ECO:0000259" key="11">
    <source>
        <dbReference type="PROSITE" id="PS50885"/>
    </source>
</evidence>
<evidence type="ECO:0000313" key="12">
    <source>
        <dbReference type="EMBL" id="NER31543.1"/>
    </source>
</evidence>
<dbReference type="PANTHER" id="PTHR43065">
    <property type="entry name" value="SENSOR HISTIDINE KINASE"/>
    <property type="match status" value="1"/>
</dbReference>
<feature type="coiled-coil region" evidence="8">
    <location>
        <begin position="294"/>
        <end position="321"/>
    </location>
</feature>
<dbReference type="SUPFAM" id="SSF158472">
    <property type="entry name" value="HAMP domain-like"/>
    <property type="match status" value="1"/>
</dbReference>
<feature type="domain" description="HAMP" evidence="11">
    <location>
        <begin position="253"/>
        <end position="306"/>
    </location>
</feature>
<dbReference type="Pfam" id="PF00672">
    <property type="entry name" value="HAMP"/>
    <property type="match status" value="1"/>
</dbReference>
<dbReference type="PROSITE" id="PS50109">
    <property type="entry name" value="HIS_KIN"/>
    <property type="match status" value="1"/>
</dbReference>
<keyword evidence="7" id="KW-0902">Two-component regulatory system</keyword>
<keyword evidence="4" id="KW-0597">Phosphoprotein</keyword>
<keyword evidence="9" id="KW-0812">Transmembrane</keyword>
<dbReference type="SMART" id="SM00387">
    <property type="entry name" value="HATPase_c"/>
    <property type="match status" value="1"/>
</dbReference>
<evidence type="ECO:0000256" key="2">
    <source>
        <dbReference type="ARBA" id="ARBA00004370"/>
    </source>
</evidence>
<dbReference type="InterPro" id="IPR036890">
    <property type="entry name" value="HATPase_C_sf"/>
</dbReference>